<dbReference type="Proteomes" id="UP001273505">
    <property type="component" value="Unassembled WGS sequence"/>
</dbReference>
<dbReference type="RefSeq" id="WP_302723092.1">
    <property type="nucleotide sequence ID" value="NZ_JAULRU010000579.1"/>
</dbReference>
<organism evidence="1 2">
    <name type="scientific">Gilvimarinus gilvus</name>
    <dbReference type="NCBI Taxonomy" id="3058038"/>
    <lineage>
        <taxon>Bacteria</taxon>
        <taxon>Pseudomonadati</taxon>
        <taxon>Pseudomonadota</taxon>
        <taxon>Gammaproteobacteria</taxon>
        <taxon>Cellvibrionales</taxon>
        <taxon>Cellvibrionaceae</taxon>
        <taxon>Gilvimarinus</taxon>
    </lineage>
</organism>
<evidence type="ECO:0000313" key="2">
    <source>
        <dbReference type="Proteomes" id="UP001273505"/>
    </source>
</evidence>
<sequence length="108" mass="12444">MSYLLFEDKQLEFTLSAYDYAHGIGIKSVFFQDRNEVGIIIFLCDKSDDRYDSVCQKSIEDLMQALSVGIEKGIFNENIKNMFHWQSEIGKLGHNYCSPIYGQLANVF</sequence>
<keyword evidence="2" id="KW-1185">Reference proteome</keyword>
<reference evidence="1 2" key="1">
    <citation type="submission" date="2023-11" db="EMBL/GenBank/DDBJ databases">
        <title>Gilvimarinus fulvus sp. nov., isolated from the surface of Kelp.</title>
        <authorList>
            <person name="Sun Y.Y."/>
            <person name="Gong Y."/>
            <person name="Du Z.J."/>
        </authorList>
    </citation>
    <scope>NUCLEOTIDE SEQUENCE [LARGE SCALE GENOMIC DNA]</scope>
    <source>
        <strain evidence="1 2">SDUM040013</strain>
    </source>
</reference>
<proteinExistence type="predicted"/>
<accession>A0ABU4S303</accession>
<gene>
    <name evidence="1" type="ORF">SCD92_19390</name>
</gene>
<comment type="caution">
    <text evidence="1">The sequence shown here is derived from an EMBL/GenBank/DDBJ whole genome shotgun (WGS) entry which is preliminary data.</text>
</comment>
<evidence type="ECO:0000313" key="1">
    <source>
        <dbReference type="EMBL" id="MDX6851535.1"/>
    </source>
</evidence>
<dbReference type="EMBL" id="JAXAFO010000074">
    <property type="protein sequence ID" value="MDX6851535.1"/>
    <property type="molecule type" value="Genomic_DNA"/>
</dbReference>
<protein>
    <submittedName>
        <fullName evidence="1">Uncharacterized protein</fullName>
    </submittedName>
</protein>
<name>A0ABU4S303_9GAMM</name>